<feature type="binding site" evidence="3">
    <location>
        <position position="466"/>
    </location>
    <ligand>
        <name>ATP</name>
        <dbReference type="ChEBI" id="CHEBI:30616"/>
    </ligand>
</feature>
<keyword evidence="1 3" id="KW-0547">Nucleotide-binding</keyword>
<evidence type="ECO:0000256" key="4">
    <source>
        <dbReference type="SAM" id="MobiDB-lite"/>
    </source>
</evidence>
<dbReference type="InterPro" id="IPR008271">
    <property type="entry name" value="Ser/Thr_kinase_AS"/>
</dbReference>
<dbReference type="PROSITE" id="PS00108">
    <property type="entry name" value="PROTEIN_KINASE_ST"/>
    <property type="match status" value="1"/>
</dbReference>
<dbReference type="GO" id="GO:0035556">
    <property type="term" value="P:intracellular signal transduction"/>
    <property type="evidence" value="ECO:0007669"/>
    <property type="project" value="TreeGrafter"/>
</dbReference>
<dbReference type="PANTHER" id="PTHR24346:SF76">
    <property type="entry name" value="NON-SPECIFIC SERINE_THREONINE PROTEIN KINASE"/>
    <property type="match status" value="1"/>
</dbReference>
<keyword evidence="2 3" id="KW-0067">ATP-binding</keyword>
<dbReference type="InterPro" id="IPR000719">
    <property type="entry name" value="Prot_kinase_dom"/>
</dbReference>
<proteinExistence type="predicted"/>
<evidence type="ECO:0000256" key="2">
    <source>
        <dbReference type="ARBA" id="ARBA00022840"/>
    </source>
</evidence>
<protein>
    <submittedName>
        <fullName evidence="6">1500_t:CDS:1</fullName>
    </submittedName>
</protein>
<keyword evidence="7" id="KW-1185">Reference proteome</keyword>
<dbReference type="Gene3D" id="1.10.510.10">
    <property type="entry name" value="Transferase(Phosphotransferase) domain 1"/>
    <property type="match status" value="1"/>
</dbReference>
<dbReference type="GO" id="GO:0005524">
    <property type="term" value="F:ATP binding"/>
    <property type="evidence" value="ECO:0007669"/>
    <property type="project" value="UniProtKB-UniRule"/>
</dbReference>
<feature type="compositionally biased region" description="Basic and acidic residues" evidence="4">
    <location>
        <begin position="69"/>
        <end position="90"/>
    </location>
</feature>
<feature type="non-terminal residue" evidence="6">
    <location>
        <position position="707"/>
    </location>
</feature>
<feature type="region of interest" description="Disordered" evidence="4">
    <location>
        <begin position="207"/>
        <end position="239"/>
    </location>
</feature>
<evidence type="ECO:0000256" key="3">
    <source>
        <dbReference type="PROSITE-ProRule" id="PRU10141"/>
    </source>
</evidence>
<dbReference type="Proteomes" id="UP000789508">
    <property type="component" value="Unassembled WGS sequence"/>
</dbReference>
<evidence type="ECO:0000313" key="7">
    <source>
        <dbReference type="Proteomes" id="UP000789508"/>
    </source>
</evidence>
<dbReference type="Pfam" id="PF00069">
    <property type="entry name" value="Pkinase"/>
    <property type="match status" value="1"/>
</dbReference>
<sequence>MHIWRQASTSFVTSSYSFDNFDNHIRNNNNNSESCFLDLDILNNSSLNFVRPDSQGPSHTAAMTAARRVLRDQGLPRKKANSKEDDKVDSKSTTTNHPISNNLGGGNDNSGWAAPNSWWPTAQPAPVKSREDSLSEAHAKFSIPKAPKPHKYDTEQIKPGVHPVLFNRILKSAKIEPINKKEIGKITGDPIEDQETMVERVNNDYRVSDDRHHHHSNHKSDTKSELIEASPSSQEQRFKQHEPIPMLHVQTNPSVRRVSAPSFTYAYFSAPAANSTNPFFQSASTYGSELSTDVKSSTTTPKTVTTKTTTDTYLEKQQRYTREINYNQQRIPNISSTITTTTSKSSIVSSTTTRRSSQVQFNIPSREEGDGDDESKSISTENPFTTNHAFSAPTISSDAYSGIRSPAASWLGFLADSTCTTPMPDDEGEQVGEYILGKVIGRGGFSTVREAYTTLDSGSLEKFAVKIIKNDPDSENNDRLQALLQREIEIWRHLENPHIVRMISYEETDYATFIFAEFCPGDTLLQHIKKSSNEYRAGLDEDEAREIFLQIAEAVRYLHNDMRLVHKDIKLDNVLLSREGTWKLGDFGLTEYQNGGDSNDLNNSRRDECAGGSLAYCPPEQLRSKIPIKNPSVDIWSLGVVLYALVTGQLPYNDDFEPRLQYKILNGRFDDSPLRDANVSEDLRELLKGMFKTKPEQRLTINEVIDN</sequence>
<dbReference type="PROSITE" id="PS00107">
    <property type="entry name" value="PROTEIN_KINASE_ATP"/>
    <property type="match status" value="1"/>
</dbReference>
<dbReference type="GO" id="GO:0005737">
    <property type="term" value="C:cytoplasm"/>
    <property type="evidence" value="ECO:0007669"/>
    <property type="project" value="TreeGrafter"/>
</dbReference>
<dbReference type="InterPro" id="IPR017441">
    <property type="entry name" value="Protein_kinase_ATP_BS"/>
</dbReference>
<gene>
    <name evidence="6" type="ORF">ALEPTO_LOCUS3450</name>
</gene>
<feature type="compositionally biased region" description="Low complexity" evidence="4">
    <location>
        <begin position="336"/>
        <end position="357"/>
    </location>
</feature>
<dbReference type="InterPro" id="IPR011009">
    <property type="entry name" value="Kinase-like_dom_sf"/>
</dbReference>
<feature type="region of interest" description="Disordered" evidence="4">
    <location>
        <begin position="336"/>
        <end position="385"/>
    </location>
</feature>
<feature type="region of interest" description="Disordered" evidence="4">
    <location>
        <begin position="69"/>
        <end position="110"/>
    </location>
</feature>
<reference evidence="6" key="1">
    <citation type="submission" date="2021-06" db="EMBL/GenBank/DDBJ databases">
        <authorList>
            <person name="Kallberg Y."/>
            <person name="Tangrot J."/>
            <person name="Rosling A."/>
        </authorList>
    </citation>
    <scope>NUCLEOTIDE SEQUENCE</scope>
    <source>
        <strain evidence="6">FL130A</strain>
    </source>
</reference>
<dbReference type="PANTHER" id="PTHR24346">
    <property type="entry name" value="MAP/MICROTUBULE AFFINITY-REGULATING KINASE"/>
    <property type="match status" value="1"/>
</dbReference>
<dbReference type="GO" id="GO:0000226">
    <property type="term" value="P:microtubule cytoskeleton organization"/>
    <property type="evidence" value="ECO:0007669"/>
    <property type="project" value="TreeGrafter"/>
</dbReference>
<organism evidence="6 7">
    <name type="scientific">Ambispora leptoticha</name>
    <dbReference type="NCBI Taxonomy" id="144679"/>
    <lineage>
        <taxon>Eukaryota</taxon>
        <taxon>Fungi</taxon>
        <taxon>Fungi incertae sedis</taxon>
        <taxon>Mucoromycota</taxon>
        <taxon>Glomeromycotina</taxon>
        <taxon>Glomeromycetes</taxon>
        <taxon>Archaeosporales</taxon>
        <taxon>Ambisporaceae</taxon>
        <taxon>Ambispora</taxon>
    </lineage>
</organism>
<dbReference type="SMART" id="SM00220">
    <property type="entry name" value="S_TKc"/>
    <property type="match status" value="1"/>
</dbReference>
<evidence type="ECO:0000313" key="6">
    <source>
        <dbReference type="EMBL" id="CAG8500317.1"/>
    </source>
</evidence>
<dbReference type="EMBL" id="CAJVPS010000638">
    <property type="protein sequence ID" value="CAG8500317.1"/>
    <property type="molecule type" value="Genomic_DNA"/>
</dbReference>
<dbReference type="PROSITE" id="PS50011">
    <property type="entry name" value="PROTEIN_KINASE_DOM"/>
    <property type="match status" value="1"/>
</dbReference>
<accession>A0A9N8ZLX8</accession>
<dbReference type="OrthoDB" id="4062651at2759"/>
<evidence type="ECO:0000256" key="1">
    <source>
        <dbReference type="ARBA" id="ARBA00022741"/>
    </source>
</evidence>
<dbReference type="AlphaFoldDB" id="A0A9N8ZLX8"/>
<feature type="domain" description="Protein kinase" evidence="5">
    <location>
        <begin position="434"/>
        <end position="707"/>
    </location>
</feature>
<dbReference type="SUPFAM" id="SSF56112">
    <property type="entry name" value="Protein kinase-like (PK-like)"/>
    <property type="match status" value="1"/>
</dbReference>
<dbReference type="FunFam" id="1.10.510.10:FF:000571">
    <property type="entry name" value="Maternal embryonic leucine zipper kinase"/>
    <property type="match status" value="1"/>
</dbReference>
<evidence type="ECO:0000259" key="5">
    <source>
        <dbReference type="PROSITE" id="PS50011"/>
    </source>
</evidence>
<comment type="caution">
    <text evidence="6">The sequence shown here is derived from an EMBL/GenBank/DDBJ whole genome shotgun (WGS) entry which is preliminary data.</text>
</comment>
<dbReference type="GO" id="GO:0004674">
    <property type="term" value="F:protein serine/threonine kinase activity"/>
    <property type="evidence" value="ECO:0007669"/>
    <property type="project" value="TreeGrafter"/>
</dbReference>
<name>A0A9N8ZLX8_9GLOM</name>